<evidence type="ECO:0000256" key="3">
    <source>
        <dbReference type="ARBA" id="ARBA00022723"/>
    </source>
</evidence>
<dbReference type="AlphaFoldDB" id="E5DUH1"/>
<dbReference type="SUPFAM" id="SSF48264">
    <property type="entry name" value="Cytochrome P450"/>
    <property type="match status" value="1"/>
</dbReference>
<evidence type="ECO:0000256" key="1">
    <source>
        <dbReference type="ARBA" id="ARBA00010617"/>
    </source>
</evidence>
<evidence type="ECO:0000256" key="2">
    <source>
        <dbReference type="ARBA" id="ARBA00022617"/>
    </source>
</evidence>
<name>E5DUH1_9NOCA</name>
<keyword evidence="6" id="KW-0503">Monooxygenase</keyword>
<gene>
    <name evidence="7" type="primary">nocT</name>
</gene>
<dbReference type="Gene3D" id="1.10.630.10">
    <property type="entry name" value="Cytochrome P450"/>
    <property type="match status" value="1"/>
</dbReference>
<dbReference type="EMBL" id="GU564398">
    <property type="protein sequence ID" value="ADR01075.1"/>
    <property type="molecule type" value="Genomic_DNA"/>
</dbReference>
<keyword evidence="3" id="KW-0479">Metal-binding</keyword>
<dbReference type="GO" id="GO:0004497">
    <property type="term" value="F:monooxygenase activity"/>
    <property type="evidence" value="ECO:0007669"/>
    <property type="project" value="UniProtKB-KW"/>
</dbReference>
<evidence type="ECO:0000256" key="5">
    <source>
        <dbReference type="ARBA" id="ARBA00023004"/>
    </source>
</evidence>
<sequence>MADTQAPPHGLLWRAETNQWVVTTHEVADTVLRDPHIGTALDPDRAAVPTPGADDVPTVSQFFELWYRRGANHPTFKHRLRAAYSAAAVAAFAPAFEARARELAEALPAEGDLVADFIAPFALDSTFRFMGFPARHQANLAKSYRVLMFVIKQRFLGVLDLPQRQRAAFGSVLAFLRDATAEALAAPDPTPLAAAFLAQAEADGEIPWADVATVGQLLAAGVPQVETGIAVAAHALLTRPEAVGADLAGVAEEAMRLAPPFLGIFGWVTEPCDCLGVRLEPRTAIVVDIPAVNADPAKVADPAAFCPGRSRAENITFGKGAHYCLGAASARAQVVAALRGLLAARPDLDLGALQRADDGFAQSITALHYR</sequence>
<organism evidence="7">
    <name type="scientific">Nocardia sp. ATCC 202099</name>
    <dbReference type="NCBI Taxonomy" id="930400"/>
    <lineage>
        <taxon>Bacteria</taxon>
        <taxon>Bacillati</taxon>
        <taxon>Actinomycetota</taxon>
        <taxon>Actinomycetes</taxon>
        <taxon>Mycobacteriales</taxon>
        <taxon>Nocardiaceae</taxon>
        <taxon>Nocardia</taxon>
    </lineage>
</organism>
<dbReference type="PROSITE" id="PS00086">
    <property type="entry name" value="CYTOCHROME_P450"/>
    <property type="match status" value="1"/>
</dbReference>
<dbReference type="SMR" id="E5DUH1"/>
<dbReference type="PRINTS" id="PR00359">
    <property type="entry name" value="BP450"/>
</dbReference>
<keyword evidence="5" id="KW-0408">Iron</keyword>
<dbReference type="InterPro" id="IPR036396">
    <property type="entry name" value="Cyt_P450_sf"/>
</dbReference>
<reference evidence="7" key="1">
    <citation type="journal article" date="2010" name="Mol. Biosyst.">
        <title>Moving posttranslational modifications forward to biosynthesize the glycosylated thiopeptide nocathiacin I in Nocardia sp. ATCC202099.</title>
        <authorList>
            <person name="Ding Y."/>
            <person name="Yu Y."/>
            <person name="Pan H."/>
            <person name="Guo H."/>
            <person name="Li Y."/>
            <person name="Liu W."/>
        </authorList>
    </citation>
    <scope>NUCLEOTIDE SEQUENCE</scope>
    <source>
        <strain evidence="7">ATCC 202099</strain>
    </source>
</reference>
<evidence type="ECO:0000256" key="6">
    <source>
        <dbReference type="ARBA" id="ARBA00023033"/>
    </source>
</evidence>
<keyword evidence="4" id="KW-0560">Oxidoreductase</keyword>
<comment type="similarity">
    <text evidence="1">Belongs to the cytochrome P450 family.</text>
</comment>
<accession>E5DUH1</accession>
<protein>
    <submittedName>
        <fullName evidence="7">NocT</fullName>
    </submittedName>
</protein>
<dbReference type="GO" id="GO:0020037">
    <property type="term" value="F:heme binding"/>
    <property type="evidence" value="ECO:0007669"/>
    <property type="project" value="InterPro"/>
</dbReference>
<dbReference type="InterPro" id="IPR002397">
    <property type="entry name" value="Cyt_P450_B"/>
</dbReference>
<proteinExistence type="inferred from homology"/>
<evidence type="ECO:0000256" key="4">
    <source>
        <dbReference type="ARBA" id="ARBA00023002"/>
    </source>
</evidence>
<dbReference type="GO" id="GO:0005506">
    <property type="term" value="F:iron ion binding"/>
    <property type="evidence" value="ECO:0007669"/>
    <property type="project" value="InterPro"/>
</dbReference>
<evidence type="ECO:0000313" key="7">
    <source>
        <dbReference type="EMBL" id="ADR01075.1"/>
    </source>
</evidence>
<keyword evidence="2" id="KW-0349">Heme</keyword>
<dbReference type="GO" id="GO:0016705">
    <property type="term" value="F:oxidoreductase activity, acting on paired donors, with incorporation or reduction of molecular oxygen"/>
    <property type="evidence" value="ECO:0007669"/>
    <property type="project" value="InterPro"/>
</dbReference>
<dbReference type="InterPro" id="IPR017972">
    <property type="entry name" value="Cyt_P450_CS"/>
</dbReference>
<dbReference type="PANTHER" id="PTHR46696:SF1">
    <property type="entry name" value="CYTOCHROME P450 YJIB-RELATED"/>
    <property type="match status" value="1"/>
</dbReference>
<dbReference type="PANTHER" id="PTHR46696">
    <property type="entry name" value="P450, PUTATIVE (EUROFUNG)-RELATED"/>
    <property type="match status" value="1"/>
</dbReference>